<evidence type="ECO:0000256" key="3">
    <source>
        <dbReference type="ARBA" id="ARBA00022679"/>
    </source>
</evidence>
<evidence type="ECO:0000256" key="2">
    <source>
        <dbReference type="ARBA" id="ARBA00022676"/>
    </source>
</evidence>
<evidence type="ECO:0000313" key="10">
    <source>
        <dbReference type="Proteomes" id="UP000715441"/>
    </source>
</evidence>
<reference evidence="9 10" key="1">
    <citation type="submission" date="2020-04" db="EMBL/GenBank/DDBJ databases">
        <title>Novel species.</title>
        <authorList>
            <person name="Teo W.F.A."/>
            <person name="Lipun K."/>
            <person name="Srisuk N."/>
            <person name="Duangmal K."/>
        </authorList>
    </citation>
    <scope>NUCLEOTIDE SEQUENCE [LARGE SCALE GENOMIC DNA]</scope>
    <source>
        <strain evidence="9 10">K13G38</strain>
    </source>
</reference>
<dbReference type="InterPro" id="IPR011013">
    <property type="entry name" value="Gal_mutarotase_sf_dom"/>
</dbReference>
<dbReference type="Gene3D" id="2.70.98.40">
    <property type="entry name" value="Glycoside hydrolase, family 65, N-terminal domain"/>
    <property type="match status" value="1"/>
</dbReference>
<dbReference type="SUPFAM" id="SSF48208">
    <property type="entry name" value="Six-hairpin glycosidases"/>
    <property type="match status" value="1"/>
</dbReference>
<proteinExistence type="inferred from homology"/>
<dbReference type="Pfam" id="PF03633">
    <property type="entry name" value="Glyco_hydro_65C"/>
    <property type="match status" value="1"/>
</dbReference>
<dbReference type="InterPro" id="IPR012341">
    <property type="entry name" value="6hp_glycosidase-like_sf"/>
</dbReference>
<evidence type="ECO:0000259" key="8">
    <source>
        <dbReference type="Pfam" id="PF03636"/>
    </source>
</evidence>
<dbReference type="GO" id="GO:0016787">
    <property type="term" value="F:hydrolase activity"/>
    <property type="evidence" value="ECO:0007669"/>
    <property type="project" value="UniProtKB-KW"/>
</dbReference>
<dbReference type="InterPro" id="IPR017045">
    <property type="entry name" value="Malt_Pase/Glycosyl_Hdrlase"/>
</dbReference>
<evidence type="ECO:0000259" key="7">
    <source>
        <dbReference type="Pfam" id="PF03633"/>
    </source>
</evidence>
<gene>
    <name evidence="9" type="ORF">HFP15_35855</name>
</gene>
<sequence length="824" mass="93172">MRAGPASTGCRPIPVYLMVGRGRTYCAVDDHWTWRYEGYDPAREKLRESLCAVGNGYLATRGAAPESTAGRTHYPGTYAAGVYNRLSSEVSGNQVVNECLVNLPNWLALTFRVDGGPWFEPESVDLLEYHQYLDMKRALLVRRFRFRDADGRTTAVTQRRFAHMREPHVCALEVSVLAEDWTGRLQLRSGIDGGVENGLVQRYRDLPGRHLDVVGTRALPDHAVLLEARTTQSGVPVAMVARNHLYQGEHSIDGEYHLVDEQSWIGHDIAIDLHVGDAVTLEKTVTVFTGRDRAISEPSVEAGRWLSRLGRFDALLESHALAWAHLWERFHIELQGSPEQLRVVRLHLLHLLQTVSPNTSELDAGVPARGLHGEAYRGHVLWDELFLFPLLNLRLPALSRSLLRYRYRRLPEAVQAAREAGHTGAMYPWQSGSDGREESQQLHLNPSSGHWLPDPTRLQRHIGLAVAHNTWQYYQATGDREFLANYGTEMLVQVARFFAGLASYDRARDRYVIRRVMGPDEFHSRYPDAAGDGIDNNAYTNVLTVWTLLRAADALGAIPSRARTELTERLQLRPGELHRWEDISRKMFVPFHADGVISQFEGYCELAELDWAGYRRHHRNIQRLDRILEAEGDDVNRYQAAKQADVLMLFYLFSAEELGALLQRLGYRLKRDTIPRTIDYYLARTSHGSTLSAVVHAWVLARANRHRALEFFRRALESDVTDIQGGTTAEGIHLAAMAGSVDLLQRCFSGLETRGERLLLNPHWPRPLGPLELSLNYRELPLLLRISEDQVDVAAGAGMQRAVEIVCRDRTATLEPGSTVRFPL</sequence>
<dbReference type="PIRSF" id="PIRSF036289">
    <property type="entry name" value="Glycosyl_hydrolase_malt_phosph"/>
    <property type="match status" value="1"/>
</dbReference>
<dbReference type="Gene3D" id="2.60.420.10">
    <property type="entry name" value="Maltose phosphorylase, domain 3"/>
    <property type="match status" value="1"/>
</dbReference>
<evidence type="ECO:0000259" key="6">
    <source>
        <dbReference type="Pfam" id="PF03632"/>
    </source>
</evidence>
<accession>A0ABX1JGB5</accession>
<comment type="similarity">
    <text evidence="1">Belongs to the glycosyl hydrolase 65 family.</text>
</comment>
<evidence type="ECO:0000256" key="5">
    <source>
        <dbReference type="SAM" id="MobiDB-lite"/>
    </source>
</evidence>
<organism evidence="9 10">
    <name type="scientific">Amycolatopsis acididurans</name>
    <dbReference type="NCBI Taxonomy" id="2724524"/>
    <lineage>
        <taxon>Bacteria</taxon>
        <taxon>Bacillati</taxon>
        <taxon>Actinomycetota</taxon>
        <taxon>Actinomycetes</taxon>
        <taxon>Pseudonocardiales</taxon>
        <taxon>Pseudonocardiaceae</taxon>
        <taxon>Amycolatopsis</taxon>
    </lineage>
</organism>
<protein>
    <submittedName>
        <fullName evidence="9">Glycoside hydrolase family 65 protein</fullName>
    </submittedName>
</protein>
<feature type="region of interest" description="Disordered" evidence="5">
    <location>
        <begin position="425"/>
        <end position="450"/>
    </location>
</feature>
<dbReference type="Gene3D" id="1.50.10.10">
    <property type="match status" value="1"/>
</dbReference>
<keyword evidence="2" id="KW-0328">Glycosyltransferase</keyword>
<dbReference type="InterPro" id="IPR005196">
    <property type="entry name" value="Glyco_hydro_65_N"/>
</dbReference>
<evidence type="ECO:0000256" key="4">
    <source>
        <dbReference type="ARBA" id="ARBA00023295"/>
    </source>
</evidence>
<dbReference type="SUPFAM" id="SSF74650">
    <property type="entry name" value="Galactose mutarotase-like"/>
    <property type="match status" value="1"/>
</dbReference>
<dbReference type="EMBL" id="JAAXLS010000051">
    <property type="protein sequence ID" value="NKQ58241.1"/>
    <property type="molecule type" value="Genomic_DNA"/>
</dbReference>
<keyword evidence="9" id="KW-0378">Hydrolase</keyword>
<name>A0ABX1JGB5_9PSEU</name>
<keyword evidence="4" id="KW-0326">Glycosidase</keyword>
<evidence type="ECO:0000256" key="1">
    <source>
        <dbReference type="ARBA" id="ARBA00006768"/>
    </source>
</evidence>
<dbReference type="InterPro" id="IPR037018">
    <property type="entry name" value="GH65_N"/>
</dbReference>
<feature type="domain" description="Glycoside hydrolase family 65 N-terminal" evidence="8">
    <location>
        <begin position="36"/>
        <end position="291"/>
    </location>
</feature>
<dbReference type="Pfam" id="PF03632">
    <property type="entry name" value="Glyco_hydro_65m"/>
    <property type="match status" value="1"/>
</dbReference>
<dbReference type="Proteomes" id="UP000715441">
    <property type="component" value="Unassembled WGS sequence"/>
</dbReference>
<evidence type="ECO:0000313" key="9">
    <source>
        <dbReference type="EMBL" id="NKQ58241.1"/>
    </source>
</evidence>
<dbReference type="PANTHER" id="PTHR11051">
    <property type="entry name" value="GLYCOSYL HYDROLASE-RELATED"/>
    <property type="match status" value="1"/>
</dbReference>
<dbReference type="Pfam" id="PF03636">
    <property type="entry name" value="Glyco_hydro_65N"/>
    <property type="match status" value="1"/>
</dbReference>
<dbReference type="InterPro" id="IPR005194">
    <property type="entry name" value="Glyco_hydro_65_C"/>
</dbReference>
<comment type="caution">
    <text evidence="9">The sequence shown here is derived from an EMBL/GenBank/DDBJ whole genome shotgun (WGS) entry which is preliminary data.</text>
</comment>
<keyword evidence="10" id="KW-1185">Reference proteome</keyword>
<dbReference type="InterPro" id="IPR005195">
    <property type="entry name" value="Glyco_hydro_65_M"/>
</dbReference>
<dbReference type="InterPro" id="IPR008928">
    <property type="entry name" value="6-hairpin_glycosidase_sf"/>
</dbReference>
<keyword evidence="3" id="KW-0808">Transferase</keyword>
<feature type="domain" description="Glycoside hydrolase family 65 C-terminal" evidence="7">
    <location>
        <begin position="751"/>
        <end position="814"/>
    </location>
</feature>
<feature type="domain" description="Glycoside hydrolase family 65 central catalytic" evidence="6">
    <location>
        <begin position="345"/>
        <end position="741"/>
    </location>
</feature>
<dbReference type="PANTHER" id="PTHR11051:SF8">
    <property type="entry name" value="PROTEIN-GLUCOSYLGALACTOSYLHYDROXYLYSINE GLUCOSIDASE"/>
    <property type="match status" value="1"/>
</dbReference>